<keyword evidence="7 10" id="KW-0496">Mitochondrion</keyword>
<feature type="non-terminal residue" evidence="14">
    <location>
        <position position="1"/>
    </location>
</feature>
<name>A0A367JDU9_RHIST</name>
<comment type="similarity">
    <text evidence="2 10">Belongs to the YME2 family.</text>
</comment>
<evidence type="ECO:0000256" key="10">
    <source>
        <dbReference type="RuleBase" id="RU367108"/>
    </source>
</evidence>
<dbReference type="Pfam" id="PF10443">
    <property type="entry name" value="RNA12"/>
    <property type="match status" value="1"/>
</dbReference>
<comment type="caution">
    <text evidence="14">The sequence shown here is derived from an EMBL/GenBank/DDBJ whole genome shotgun (WGS) entry which is preliminary data.</text>
</comment>
<dbReference type="Proteomes" id="UP000253551">
    <property type="component" value="Unassembled WGS sequence"/>
</dbReference>
<dbReference type="PANTHER" id="PTHR32198">
    <property type="entry name" value="MITOCHONDRIAL ESCAPE PROTEIN 2"/>
    <property type="match status" value="1"/>
</dbReference>
<keyword evidence="6" id="KW-1133">Transmembrane helix</keyword>
<gene>
    <name evidence="14" type="primary">YME2_2</name>
    <name evidence="14" type="ORF">CU098_009836</name>
</gene>
<evidence type="ECO:0000313" key="15">
    <source>
        <dbReference type="Proteomes" id="UP000253551"/>
    </source>
</evidence>
<feature type="compositionally biased region" description="Basic and acidic residues" evidence="12">
    <location>
        <begin position="193"/>
        <end position="211"/>
    </location>
</feature>
<evidence type="ECO:0000256" key="12">
    <source>
        <dbReference type="SAM" id="MobiDB-lite"/>
    </source>
</evidence>
<proteinExistence type="inferred from homology"/>
<feature type="coiled-coil region" evidence="11">
    <location>
        <begin position="113"/>
        <end position="140"/>
    </location>
</feature>
<evidence type="ECO:0000256" key="2">
    <source>
        <dbReference type="ARBA" id="ARBA00010320"/>
    </source>
</evidence>
<evidence type="ECO:0000256" key="11">
    <source>
        <dbReference type="SAM" id="Coils"/>
    </source>
</evidence>
<keyword evidence="10" id="KW-0507">mRNA processing</keyword>
<evidence type="ECO:0000256" key="5">
    <source>
        <dbReference type="ARBA" id="ARBA00022792"/>
    </source>
</evidence>
<accession>A0A367JDU9</accession>
<dbReference type="GO" id="GO:0003723">
    <property type="term" value="F:RNA binding"/>
    <property type="evidence" value="ECO:0007669"/>
    <property type="project" value="UniProtKB-UniRule"/>
</dbReference>
<dbReference type="OrthoDB" id="10267654at2759"/>
<dbReference type="GO" id="GO:0005743">
    <property type="term" value="C:mitochondrial inner membrane"/>
    <property type="evidence" value="ECO:0007669"/>
    <property type="project" value="UniProtKB-SubCell"/>
</dbReference>
<evidence type="ECO:0000256" key="6">
    <source>
        <dbReference type="ARBA" id="ARBA00022989"/>
    </source>
</evidence>
<comment type="function">
    <text evidence="9 10">Plays a role in maintaining the mitochondrial genome and in controlling the mtDNA escape. Involved in the regulation of mtDNA nucleotide structure and number. May have a dispensable role in early maturation of pre-rRNA.</text>
</comment>
<evidence type="ECO:0000259" key="13">
    <source>
        <dbReference type="Pfam" id="PF10443"/>
    </source>
</evidence>
<keyword evidence="11" id="KW-0175">Coiled coil</keyword>
<evidence type="ECO:0000256" key="1">
    <source>
        <dbReference type="ARBA" id="ARBA00004434"/>
    </source>
</evidence>
<dbReference type="AlphaFoldDB" id="A0A367JDU9"/>
<keyword evidence="4" id="KW-0812">Transmembrane</keyword>
<keyword evidence="10" id="KW-0694">RNA-binding</keyword>
<dbReference type="PANTHER" id="PTHR32198:SF2">
    <property type="entry name" value="MITOCHONDRIAL ESCAPE PROTEIN 2"/>
    <property type="match status" value="1"/>
</dbReference>
<dbReference type="GO" id="GO:0006397">
    <property type="term" value="P:mRNA processing"/>
    <property type="evidence" value="ECO:0007669"/>
    <property type="project" value="UniProtKB-UniRule"/>
</dbReference>
<feature type="region of interest" description="Disordered" evidence="12">
    <location>
        <begin position="186"/>
        <end position="211"/>
    </location>
</feature>
<evidence type="ECO:0000256" key="8">
    <source>
        <dbReference type="ARBA" id="ARBA00023136"/>
    </source>
</evidence>
<comment type="subcellular location">
    <subcellularLocation>
        <location evidence="1 10">Mitochondrion inner membrane</location>
        <topology evidence="1 10">Single-pass membrane protein</topology>
    </subcellularLocation>
</comment>
<evidence type="ECO:0000256" key="3">
    <source>
        <dbReference type="ARBA" id="ARBA00020222"/>
    </source>
</evidence>
<keyword evidence="15" id="KW-1185">Reference proteome</keyword>
<protein>
    <recommendedName>
        <fullName evidence="3 10">Mitochondrial escape protein 2</fullName>
    </recommendedName>
</protein>
<evidence type="ECO:0000256" key="4">
    <source>
        <dbReference type="ARBA" id="ARBA00022692"/>
    </source>
</evidence>
<evidence type="ECO:0000256" key="7">
    <source>
        <dbReference type="ARBA" id="ARBA00023128"/>
    </source>
</evidence>
<keyword evidence="8" id="KW-0472">Membrane</keyword>
<evidence type="ECO:0000313" key="14">
    <source>
        <dbReference type="EMBL" id="RCH88100.1"/>
    </source>
</evidence>
<keyword evidence="5 10" id="KW-0999">Mitochondrion inner membrane</keyword>
<dbReference type="InterPro" id="IPR018850">
    <property type="entry name" value="Mt_escape_2_C"/>
</dbReference>
<evidence type="ECO:0000256" key="9">
    <source>
        <dbReference type="ARBA" id="ARBA00025276"/>
    </source>
</evidence>
<dbReference type="STRING" id="4846.A0A367JDU9"/>
<dbReference type="InterPro" id="IPR039627">
    <property type="entry name" value="Yme2_C"/>
</dbReference>
<organism evidence="14 15">
    <name type="scientific">Rhizopus stolonifer</name>
    <name type="common">Rhizopus nigricans</name>
    <dbReference type="NCBI Taxonomy" id="4846"/>
    <lineage>
        <taxon>Eukaryota</taxon>
        <taxon>Fungi</taxon>
        <taxon>Fungi incertae sedis</taxon>
        <taxon>Mucoromycota</taxon>
        <taxon>Mucoromycotina</taxon>
        <taxon>Mucoromycetes</taxon>
        <taxon>Mucorales</taxon>
        <taxon>Mucorineae</taxon>
        <taxon>Rhizopodaceae</taxon>
        <taxon>Rhizopus</taxon>
    </lineage>
</organism>
<sequence length="211" mass="24578">AFEDIVARNLIEIRKYGFGDSSDDSTKLDWTAHQFWTIVKLLTQKKSINYDEIKWSSSFNGSDAPLKAMERAELIVIIQKDGRSHSIRPGKPVYYTVFNRLIEDTIFNASMEIESNMALKKQSEENMAKLEDNINKLTHINSADRLPKEIEARIRFLLTKVESCQKTIEEYDTKIKTSKEIISKAWAEEDQEDNHNGKEKTQEKKRGFFFF</sequence>
<feature type="domain" description="Mitochondrial escape protein 2 C-terminal" evidence="13">
    <location>
        <begin position="1"/>
        <end position="139"/>
    </location>
</feature>
<reference evidence="14 15" key="1">
    <citation type="journal article" date="2018" name="G3 (Bethesda)">
        <title>Phylogenetic and Phylogenomic Definition of Rhizopus Species.</title>
        <authorList>
            <person name="Gryganskyi A.P."/>
            <person name="Golan J."/>
            <person name="Dolatabadi S."/>
            <person name="Mondo S."/>
            <person name="Robb S."/>
            <person name="Idnurm A."/>
            <person name="Muszewska A."/>
            <person name="Steczkiewicz K."/>
            <person name="Masonjones S."/>
            <person name="Liao H.L."/>
            <person name="Gajdeczka M.T."/>
            <person name="Anike F."/>
            <person name="Vuek A."/>
            <person name="Anishchenko I.M."/>
            <person name="Voigt K."/>
            <person name="de Hoog G.S."/>
            <person name="Smith M.E."/>
            <person name="Heitman J."/>
            <person name="Vilgalys R."/>
            <person name="Stajich J.E."/>
        </authorList>
    </citation>
    <scope>NUCLEOTIDE SEQUENCE [LARGE SCALE GENOMIC DNA]</scope>
    <source>
        <strain evidence="14 15">LSU 92-RS-03</strain>
    </source>
</reference>
<dbReference type="EMBL" id="PJQM01003587">
    <property type="protein sequence ID" value="RCH88100.1"/>
    <property type="molecule type" value="Genomic_DNA"/>
</dbReference>